<feature type="domain" description="Acetyl-coenzyme A synthetase N-terminal" evidence="9">
    <location>
        <begin position="33"/>
        <end position="86"/>
    </location>
</feature>
<dbReference type="Proteomes" id="UP000183385">
    <property type="component" value="Unassembled WGS sequence"/>
</dbReference>
<organism evidence="10 11">
    <name type="scientific">Pseudomonas citronellolis</name>
    <dbReference type="NCBI Taxonomy" id="53408"/>
    <lineage>
        <taxon>Bacteria</taxon>
        <taxon>Pseudomonadati</taxon>
        <taxon>Pseudomonadota</taxon>
        <taxon>Gammaproteobacteria</taxon>
        <taxon>Pseudomonadales</taxon>
        <taxon>Pseudomonadaceae</taxon>
        <taxon>Pseudomonas</taxon>
    </lineage>
</organism>
<evidence type="ECO:0000256" key="4">
    <source>
        <dbReference type="ARBA" id="ARBA00022741"/>
    </source>
</evidence>
<dbReference type="InterPro" id="IPR025110">
    <property type="entry name" value="AMP-bd_C"/>
</dbReference>
<dbReference type="RefSeq" id="WP_074985835.1">
    <property type="nucleotide sequence ID" value="NZ_FOLS01000047.1"/>
</dbReference>
<dbReference type="InterPro" id="IPR020845">
    <property type="entry name" value="AMP-binding_CS"/>
</dbReference>
<dbReference type="Pfam" id="PF00501">
    <property type="entry name" value="AMP-binding"/>
    <property type="match status" value="1"/>
</dbReference>
<dbReference type="GO" id="GO:0003987">
    <property type="term" value="F:acetate-CoA ligase activity"/>
    <property type="evidence" value="ECO:0007669"/>
    <property type="project" value="UniProtKB-EC"/>
</dbReference>
<comment type="similarity">
    <text evidence="1">Belongs to the ATP-dependent AMP-binding enzyme family.</text>
</comment>
<dbReference type="InterPro" id="IPR045851">
    <property type="entry name" value="AMP-bd_C_sf"/>
</dbReference>
<evidence type="ECO:0000256" key="5">
    <source>
        <dbReference type="ARBA" id="ARBA00022840"/>
    </source>
</evidence>
<dbReference type="PANTHER" id="PTHR24095:SF14">
    <property type="entry name" value="ACETYL-COENZYME A SYNTHETASE 1"/>
    <property type="match status" value="1"/>
</dbReference>
<evidence type="ECO:0000259" key="9">
    <source>
        <dbReference type="Pfam" id="PF16177"/>
    </source>
</evidence>
<evidence type="ECO:0000313" key="10">
    <source>
        <dbReference type="EMBL" id="SFD92636.1"/>
    </source>
</evidence>
<keyword evidence="4" id="KW-0547">Nucleotide-binding</keyword>
<sequence>MKSNSLTEWQPSADDLATANVVELMRLLGTDDYDEFYARSIQDPDRYWRMVMQYCGIAWEQPFDAYLDDSRGPEFPNWFPGGRLNWVQSILGKADDASLAAQAAVIAESETGPARRATYAELSAMVRAFAAGLEASGLKRGDRIGLLMSNGLEATVSLLAIAYVGAVAVPLFSGFGVDAIRSRLSACSAKALIASAGFHRRGKWVDILGLIKTAREELPSIETLIVHTPEGAPGQGGDGLSWAAVAQAGVGRERPAASMAANDPFMIVYTSGTTGKPKGTVHVHGGFALKIAHDSAVHFNVKPGDVFCWPADMGWIAGALVLCSALMRGATLVCYDGAPDFPDWSRMGGLIERHRVTHFGSAPTLIRGLAAHEALSCQADFSSLKLLITAGEGIDPEHFCWFQQHFGAGRCPVINYTGGTEVSGALLSSVIIRPISPAGFNTASPGVAVCVVDNDGRDVSGEPGELAIRRPFVGMTQSFWQDDERYLESYWRTIPGLWVHGDLALRENGSYFMLGRSDDTIKLAGKRVGPAEIEEVLLEIPQISEAAAVGVKDPTKGQKLVVFLVAPGVEDGDADLLKRIAAHVEARMGKPFVPARALFVTQLPKTRSSKVMRRVIRNLCNDLPLGDMSSLDNPAALDVIRQALQR</sequence>
<protein>
    <recommendedName>
        <fullName evidence="2">acetate--CoA ligase</fullName>
        <ecNumber evidence="2">6.2.1.1</ecNumber>
    </recommendedName>
</protein>
<evidence type="ECO:0000256" key="2">
    <source>
        <dbReference type="ARBA" id="ARBA00013275"/>
    </source>
</evidence>
<dbReference type="Pfam" id="PF13193">
    <property type="entry name" value="AMP-binding_C"/>
    <property type="match status" value="1"/>
</dbReference>
<dbReference type="AlphaFoldDB" id="A0AAQ1KNR7"/>
<evidence type="ECO:0000259" key="7">
    <source>
        <dbReference type="Pfam" id="PF00501"/>
    </source>
</evidence>
<evidence type="ECO:0000256" key="3">
    <source>
        <dbReference type="ARBA" id="ARBA00022598"/>
    </source>
</evidence>
<dbReference type="Gene3D" id="3.30.300.30">
    <property type="match status" value="1"/>
</dbReference>
<feature type="domain" description="AMP-binding enzyme C-terminal" evidence="8">
    <location>
        <begin position="532"/>
        <end position="610"/>
    </location>
</feature>
<keyword evidence="11" id="KW-1185">Reference proteome</keyword>
<keyword evidence="6" id="KW-0007">Acetylation</keyword>
<dbReference type="EMBL" id="FOLS01000047">
    <property type="protein sequence ID" value="SFD92636.1"/>
    <property type="molecule type" value="Genomic_DNA"/>
</dbReference>
<dbReference type="InterPro" id="IPR032387">
    <property type="entry name" value="ACAS_N"/>
</dbReference>
<dbReference type="PANTHER" id="PTHR24095">
    <property type="entry name" value="ACETYL-COENZYME A SYNTHETASE"/>
    <property type="match status" value="1"/>
</dbReference>
<dbReference type="PROSITE" id="PS00455">
    <property type="entry name" value="AMP_BINDING"/>
    <property type="match status" value="1"/>
</dbReference>
<evidence type="ECO:0000256" key="6">
    <source>
        <dbReference type="ARBA" id="ARBA00022990"/>
    </source>
</evidence>
<evidence type="ECO:0000313" key="11">
    <source>
        <dbReference type="Proteomes" id="UP000183385"/>
    </source>
</evidence>
<accession>A0AAQ1KNR7</accession>
<dbReference type="EC" id="6.2.1.1" evidence="2"/>
<dbReference type="InterPro" id="IPR000873">
    <property type="entry name" value="AMP-dep_synth/lig_dom"/>
</dbReference>
<feature type="domain" description="AMP-dependent synthetase/ligase" evidence="7">
    <location>
        <begin position="105"/>
        <end position="473"/>
    </location>
</feature>
<evidence type="ECO:0000256" key="1">
    <source>
        <dbReference type="ARBA" id="ARBA00006432"/>
    </source>
</evidence>
<keyword evidence="5" id="KW-0067">ATP-binding</keyword>
<name>A0AAQ1KNR7_9PSED</name>
<dbReference type="InterPro" id="IPR042099">
    <property type="entry name" value="ANL_N_sf"/>
</dbReference>
<reference evidence="10 11" key="1">
    <citation type="submission" date="2016-10" db="EMBL/GenBank/DDBJ databases">
        <authorList>
            <person name="Varghese N."/>
            <person name="Submissions S."/>
        </authorList>
    </citation>
    <scope>NUCLEOTIDE SEQUENCE [LARGE SCALE GENOMIC DNA]</scope>
    <source>
        <strain evidence="10 11">LMG 18378</strain>
    </source>
</reference>
<comment type="caution">
    <text evidence="10">The sequence shown here is derived from an EMBL/GenBank/DDBJ whole genome shotgun (WGS) entry which is preliminary data.</text>
</comment>
<dbReference type="GO" id="GO:0005524">
    <property type="term" value="F:ATP binding"/>
    <property type="evidence" value="ECO:0007669"/>
    <property type="project" value="UniProtKB-KW"/>
</dbReference>
<gene>
    <name evidence="10" type="ORF">SAMN05216577_14715</name>
</gene>
<dbReference type="Pfam" id="PF16177">
    <property type="entry name" value="ACAS_N"/>
    <property type="match status" value="1"/>
</dbReference>
<dbReference type="SUPFAM" id="SSF56801">
    <property type="entry name" value="Acetyl-CoA synthetase-like"/>
    <property type="match status" value="1"/>
</dbReference>
<dbReference type="Gene3D" id="3.40.50.12780">
    <property type="entry name" value="N-terminal domain of ligase-like"/>
    <property type="match status" value="1"/>
</dbReference>
<dbReference type="GO" id="GO:0006085">
    <property type="term" value="P:acetyl-CoA biosynthetic process"/>
    <property type="evidence" value="ECO:0007669"/>
    <property type="project" value="TreeGrafter"/>
</dbReference>
<evidence type="ECO:0000259" key="8">
    <source>
        <dbReference type="Pfam" id="PF13193"/>
    </source>
</evidence>
<proteinExistence type="inferred from homology"/>
<keyword evidence="3" id="KW-0436">Ligase</keyword>